<proteinExistence type="predicted"/>
<dbReference type="SUPFAM" id="SSF53756">
    <property type="entry name" value="UDP-Glycosyltransferase/glycogen phosphorylase"/>
    <property type="match status" value="1"/>
</dbReference>
<dbReference type="Pfam" id="PF00534">
    <property type="entry name" value="Glycos_transf_1"/>
    <property type="match status" value="1"/>
</dbReference>
<reference evidence="2 3" key="1">
    <citation type="submission" date="2015-01" db="EMBL/GenBank/DDBJ databases">
        <title>Jeotgalibacillus campisalis genome sequencing.</title>
        <authorList>
            <person name="Goh K.M."/>
            <person name="Chan K.-G."/>
            <person name="Yaakop A.S."/>
            <person name="Ee R."/>
            <person name="Gan H.M."/>
            <person name="Chan C.S."/>
        </authorList>
    </citation>
    <scope>NUCLEOTIDE SEQUENCE [LARGE SCALE GENOMIC DNA]</scope>
    <source>
        <strain evidence="2 3">SF-57</strain>
    </source>
</reference>
<dbReference type="PATRIC" id="fig|220754.4.peg.1429"/>
<dbReference type="AlphaFoldDB" id="A0A0C2VWL8"/>
<dbReference type="GO" id="GO:0016757">
    <property type="term" value="F:glycosyltransferase activity"/>
    <property type="evidence" value="ECO:0007669"/>
    <property type="project" value="InterPro"/>
</dbReference>
<dbReference type="RefSeq" id="WP_232304252.1">
    <property type="nucleotide sequence ID" value="NZ_JXRR01000013.1"/>
</dbReference>
<evidence type="ECO:0000259" key="1">
    <source>
        <dbReference type="Pfam" id="PF00534"/>
    </source>
</evidence>
<name>A0A0C2VWL8_9BACL</name>
<evidence type="ECO:0000313" key="3">
    <source>
        <dbReference type="Proteomes" id="UP000031972"/>
    </source>
</evidence>
<organism evidence="2 3">
    <name type="scientific">Jeotgalibacillus campisalis</name>
    <dbReference type="NCBI Taxonomy" id="220754"/>
    <lineage>
        <taxon>Bacteria</taxon>
        <taxon>Bacillati</taxon>
        <taxon>Bacillota</taxon>
        <taxon>Bacilli</taxon>
        <taxon>Bacillales</taxon>
        <taxon>Caryophanaceae</taxon>
        <taxon>Jeotgalibacillus</taxon>
    </lineage>
</organism>
<keyword evidence="3" id="KW-1185">Reference proteome</keyword>
<gene>
    <name evidence="2" type="ORF">KR50_14040</name>
</gene>
<dbReference type="Gene3D" id="3.40.50.2000">
    <property type="entry name" value="Glycogen Phosphorylase B"/>
    <property type="match status" value="1"/>
</dbReference>
<dbReference type="EMBL" id="JXRR01000013">
    <property type="protein sequence ID" value="KIL48368.1"/>
    <property type="molecule type" value="Genomic_DNA"/>
</dbReference>
<comment type="caution">
    <text evidence="2">The sequence shown here is derived from an EMBL/GenBank/DDBJ whole genome shotgun (WGS) entry which is preliminary data.</text>
</comment>
<sequence>MENLTRKLLGLLKIDHVNKINENIIELDQNGNAVTEKYLLHALRSSVKGNIDQSWLWIWRGAVESPSNPVYESLLAEFFKDVKTDKSKLNVLHGSIEIANQMHAISRGLSLHNVNAKSINYYPYYLGYTSDYTINLLKKRSTPALNSVLRKLAVEFINRYDQFHFHFGTTLTFDYSDLAILTAAKKPMIMHHWGSDVRMHSAALRTNPYALVKDKNEDRISKKLTTLSKSIKHCMIPDYELYPYVKDYYEHVHIVPSMIDLTAYPSDTCLPKNPLPLVVHAPTSPSIKGTSYILQAIEKLKADYSFTFKLVKGLSHKEAKEIYKKADVIIDQLHVGSYGLFSVEAMALGKPVVCWITDEMKSHYPKELPILSANPDTIKDVLETILKNQDMLKDIGQKSRKYAETYHDAALNSKLIKDIYTQQK</sequence>
<protein>
    <recommendedName>
        <fullName evidence="1">Glycosyl transferase family 1 domain-containing protein</fullName>
    </recommendedName>
</protein>
<dbReference type="Proteomes" id="UP000031972">
    <property type="component" value="Unassembled WGS sequence"/>
</dbReference>
<evidence type="ECO:0000313" key="2">
    <source>
        <dbReference type="EMBL" id="KIL48368.1"/>
    </source>
</evidence>
<feature type="domain" description="Glycosyl transferase family 1" evidence="1">
    <location>
        <begin position="308"/>
        <end position="401"/>
    </location>
</feature>
<dbReference type="InterPro" id="IPR001296">
    <property type="entry name" value="Glyco_trans_1"/>
</dbReference>
<accession>A0A0C2VWL8</accession>